<evidence type="ECO:0000313" key="3">
    <source>
        <dbReference type="Proteomes" id="UP000268658"/>
    </source>
</evidence>
<dbReference type="Proteomes" id="UP000268658">
    <property type="component" value="Chromosome"/>
</dbReference>
<dbReference type="PANTHER" id="PTHR36849:SF1">
    <property type="entry name" value="CYTOPLASMIC PROTEIN"/>
    <property type="match status" value="1"/>
</dbReference>
<dbReference type="GO" id="GO:0003677">
    <property type="term" value="F:DNA binding"/>
    <property type="evidence" value="ECO:0007669"/>
    <property type="project" value="UniProtKB-UniRule"/>
</dbReference>
<dbReference type="EMBL" id="LR134477">
    <property type="protein sequence ID" value="VEI15081.1"/>
    <property type="molecule type" value="Genomic_DNA"/>
</dbReference>
<dbReference type="Pfam" id="PF22752">
    <property type="entry name" value="DUF488-N3i"/>
    <property type="match status" value="1"/>
</dbReference>
<dbReference type="Pfam" id="PF21351">
    <property type="entry name" value="TetR_C_41"/>
    <property type="match status" value="1"/>
</dbReference>
<dbReference type="Pfam" id="PF00440">
    <property type="entry name" value="TetR_N"/>
    <property type="match status" value="1"/>
</dbReference>
<evidence type="ECO:0000256" key="1">
    <source>
        <dbReference type="ARBA" id="ARBA00023125"/>
    </source>
</evidence>
<dbReference type="InterPro" id="IPR009057">
    <property type="entry name" value="Homeodomain-like_sf"/>
</dbReference>
<dbReference type="PROSITE" id="PS50977">
    <property type="entry name" value="HTH_TETR_2"/>
    <property type="match status" value="1"/>
</dbReference>
<dbReference type="OrthoDB" id="9790745at2"/>
<evidence type="ECO:0000313" key="2">
    <source>
        <dbReference type="EMBL" id="VEI15081.1"/>
    </source>
</evidence>
<dbReference type="InterPro" id="IPR052552">
    <property type="entry name" value="YeaO-like"/>
</dbReference>
<protein>
    <submittedName>
        <fullName evidence="2">DNA-binding transcriptional regulator EnvR</fullName>
    </submittedName>
</protein>
<dbReference type="KEGG" id="avc:NCTC10951_00967"/>
<accession>A0A3S5EWC4</accession>
<dbReference type="Gene3D" id="1.10.357.10">
    <property type="entry name" value="Tetracycline Repressor, domain 2"/>
    <property type="match status" value="1"/>
</dbReference>
<dbReference type="SUPFAM" id="SSF46689">
    <property type="entry name" value="Homeodomain-like"/>
    <property type="match status" value="1"/>
</dbReference>
<dbReference type="PANTHER" id="PTHR36849">
    <property type="entry name" value="CYTOPLASMIC PROTEIN-RELATED"/>
    <property type="match status" value="1"/>
</dbReference>
<organism evidence="2 3">
    <name type="scientific">Actinomyces viscosus</name>
    <dbReference type="NCBI Taxonomy" id="1656"/>
    <lineage>
        <taxon>Bacteria</taxon>
        <taxon>Bacillati</taxon>
        <taxon>Actinomycetota</taxon>
        <taxon>Actinomycetes</taxon>
        <taxon>Actinomycetales</taxon>
        <taxon>Actinomycetaceae</taxon>
        <taxon>Actinomyces</taxon>
    </lineage>
</organism>
<dbReference type="AlphaFoldDB" id="A0A3S5EWC4"/>
<keyword evidence="1 2" id="KW-0238">DNA-binding</keyword>
<sequence>MPGNRQAQRAATQMALISEARWRFAAEGYASVRLSDVVEALGMTKGALYHQFAGKKDLFRAVVRQVQQEVADRVEAAAQPCTDPWEELVAGCEAFLTSHSNPETRQIMLIDAPRVLGWREWKEMDGACSERLLTGVLTELMGDGTLTPRPVEPVAHLLSGAMNEAALWLAETDSPTALKDTMDTLLCLLGSLRADGVVPAGNASTVEGMSERLPSSDNVILKGIREEPSPEDGMRVLVDRLWPRGVSKERADLDEWAKDATPTTELRRAFHSGELPWPQFVDAYRAELTERPEAVAAVEHLRSEALDGRITLLFAGHDHVHCHARVLREAVLGVEEDLS</sequence>
<name>A0A3S5EWC4_ACTVI</name>
<reference evidence="2 3" key="1">
    <citation type="submission" date="2018-12" db="EMBL/GenBank/DDBJ databases">
        <authorList>
            <consortium name="Pathogen Informatics"/>
        </authorList>
    </citation>
    <scope>NUCLEOTIDE SEQUENCE [LARGE SCALE GENOMIC DNA]</scope>
    <source>
        <strain evidence="2 3">NCTC10951</strain>
    </source>
</reference>
<proteinExistence type="predicted"/>
<gene>
    <name evidence="2" type="primary">tetC_1</name>
    <name evidence="2" type="ORF">NCTC10951_00967</name>
</gene>
<dbReference type="PRINTS" id="PR00455">
    <property type="entry name" value="HTHTETR"/>
</dbReference>
<dbReference type="InterPro" id="IPR049484">
    <property type="entry name" value="Rv0078-like_C"/>
</dbReference>
<dbReference type="InterPro" id="IPR001647">
    <property type="entry name" value="HTH_TetR"/>
</dbReference>